<reference evidence="2 3" key="1">
    <citation type="submission" date="2018-06" db="EMBL/GenBank/DDBJ databases">
        <authorList>
            <consortium name="Pathogen Informatics"/>
            <person name="Doyle S."/>
        </authorList>
    </citation>
    <scope>NUCLEOTIDE SEQUENCE [LARGE SCALE GENOMIC DNA]</scope>
    <source>
        <strain evidence="2 3">NCTC1934</strain>
    </source>
</reference>
<keyword evidence="1" id="KW-0812">Transmembrane</keyword>
<dbReference type="Pfam" id="PF06993">
    <property type="entry name" value="DUF1304"/>
    <property type="match status" value="1"/>
</dbReference>
<feature type="transmembrane region" description="Helical" evidence="1">
    <location>
        <begin position="55"/>
        <end position="72"/>
    </location>
</feature>
<dbReference type="InterPro" id="IPR009732">
    <property type="entry name" value="DUF1304"/>
</dbReference>
<evidence type="ECO:0000256" key="1">
    <source>
        <dbReference type="SAM" id="Phobius"/>
    </source>
</evidence>
<name>A0A379JGZ6_9NOCA</name>
<accession>A0A379JGZ6</accession>
<evidence type="ECO:0000313" key="2">
    <source>
        <dbReference type="EMBL" id="SUD47646.1"/>
    </source>
</evidence>
<keyword evidence="3" id="KW-1185">Reference proteome</keyword>
<organism evidence="2 3">
    <name type="scientific">Nocardia otitidiscaviarum</name>
    <dbReference type="NCBI Taxonomy" id="1823"/>
    <lineage>
        <taxon>Bacteria</taxon>
        <taxon>Bacillati</taxon>
        <taxon>Actinomycetota</taxon>
        <taxon>Actinomycetes</taxon>
        <taxon>Mycobacteriales</taxon>
        <taxon>Nocardiaceae</taxon>
        <taxon>Nocardia</taxon>
    </lineage>
</organism>
<gene>
    <name evidence="2" type="ORF">NCTC1934_04967</name>
</gene>
<dbReference type="EMBL" id="UGRY01000003">
    <property type="protein sequence ID" value="SUD47646.1"/>
    <property type="molecule type" value="Genomic_DNA"/>
</dbReference>
<dbReference type="STRING" id="1406858.GCA_000710895_02056"/>
<proteinExistence type="predicted"/>
<feature type="transmembrane region" description="Helical" evidence="1">
    <location>
        <begin position="79"/>
        <end position="101"/>
    </location>
</feature>
<dbReference type="OrthoDB" id="9803832at2"/>
<dbReference type="AlphaFoldDB" id="A0A379JGZ6"/>
<keyword evidence="1" id="KW-0472">Membrane</keyword>
<dbReference type="Proteomes" id="UP000255467">
    <property type="component" value="Unassembled WGS sequence"/>
</dbReference>
<evidence type="ECO:0000313" key="3">
    <source>
        <dbReference type="Proteomes" id="UP000255467"/>
    </source>
</evidence>
<keyword evidence="1" id="KW-1133">Transmembrane helix</keyword>
<protein>
    <submittedName>
        <fullName evidence="2">Predicted membrane protein</fullName>
    </submittedName>
</protein>
<sequence>MLAVVQILAALAGLVHVAIFYMEAVRFTDPKVHRGIFGVAEDEVAATQPWAFNQGFYNLFLAVGAFVGVALVRADASAGWALILMSCGSMLAAAVVLVARYRDKANAAAKQALFPALTLLAALTQL</sequence>